<dbReference type="SMART" id="SM00046">
    <property type="entry name" value="DAGKc"/>
    <property type="match status" value="1"/>
</dbReference>
<dbReference type="Pfam" id="PF00609">
    <property type="entry name" value="DAGK_acc"/>
    <property type="match status" value="1"/>
</dbReference>
<evidence type="ECO:0000256" key="11">
    <source>
        <dbReference type="ARBA" id="ARBA00022777"/>
    </source>
</evidence>
<dbReference type="InterPro" id="IPR001849">
    <property type="entry name" value="PH_domain"/>
</dbReference>
<dbReference type="InParanoid" id="T1EHR0"/>
<evidence type="ECO:0000259" key="18">
    <source>
        <dbReference type="PROSITE" id="PS50146"/>
    </source>
</evidence>
<keyword evidence="12" id="KW-0862">Zinc</keyword>
<comment type="similarity">
    <text evidence="3 14">Belongs to the eukaryotic diacylglycerol kinase family.</text>
</comment>
<accession>T1EHR0</accession>
<dbReference type="Pfam" id="PF00169">
    <property type="entry name" value="PH"/>
    <property type="match status" value="1"/>
</dbReference>
<evidence type="ECO:0000256" key="13">
    <source>
        <dbReference type="ARBA" id="ARBA00022840"/>
    </source>
</evidence>
<keyword evidence="11 14" id="KW-0418">Kinase</keyword>
<dbReference type="HOGENOM" id="CLU_001799_3_3_1"/>
<reference evidence="20" key="3">
    <citation type="submission" date="2015-06" db="UniProtKB">
        <authorList>
            <consortium name="EnsemblMetazoa"/>
        </authorList>
    </citation>
    <scope>IDENTIFICATION</scope>
</reference>
<feature type="compositionally biased region" description="Basic and acidic residues" evidence="15">
    <location>
        <begin position="553"/>
        <end position="563"/>
    </location>
</feature>
<dbReference type="GO" id="GO:0007200">
    <property type="term" value="P:phospholipase C-activating G protein-coupled receptor signaling pathway"/>
    <property type="evidence" value="ECO:0007669"/>
    <property type="project" value="InterPro"/>
</dbReference>
<keyword evidence="9 14" id="KW-0547">Nucleotide-binding</keyword>
<evidence type="ECO:0000256" key="8">
    <source>
        <dbReference type="ARBA" id="ARBA00022737"/>
    </source>
</evidence>
<keyword evidence="8" id="KW-0677">Repeat</keyword>
<dbReference type="InterPro" id="IPR016064">
    <property type="entry name" value="NAD/diacylglycerol_kinase_sf"/>
</dbReference>
<dbReference type="Gene3D" id="2.30.29.30">
    <property type="entry name" value="Pleckstrin-homology domain (PH domain)/Phosphotyrosine-binding domain (PTB)"/>
    <property type="match status" value="1"/>
</dbReference>
<organism evidence="20 21">
    <name type="scientific">Helobdella robusta</name>
    <name type="common">Californian leech</name>
    <dbReference type="NCBI Taxonomy" id="6412"/>
    <lineage>
        <taxon>Eukaryota</taxon>
        <taxon>Metazoa</taxon>
        <taxon>Spiralia</taxon>
        <taxon>Lophotrochozoa</taxon>
        <taxon>Annelida</taxon>
        <taxon>Clitellata</taxon>
        <taxon>Hirudinea</taxon>
        <taxon>Rhynchobdellida</taxon>
        <taxon>Glossiphoniidae</taxon>
        <taxon>Helobdella</taxon>
    </lineage>
</organism>
<dbReference type="GO" id="GO:0005737">
    <property type="term" value="C:cytoplasm"/>
    <property type="evidence" value="ECO:0007669"/>
    <property type="project" value="UniProtKB-SubCell"/>
</dbReference>
<comment type="function">
    <text evidence="1">Phosphorylates diacylglycerol (DAG) to generate phosphatidic acid (PA).</text>
</comment>
<dbReference type="Gene3D" id="3.30.60.20">
    <property type="match status" value="2"/>
</dbReference>
<dbReference type="FunFam" id="2.60.200.40:FF:000001">
    <property type="entry name" value="Diacylglycerol kinase"/>
    <property type="match status" value="1"/>
</dbReference>
<dbReference type="GO" id="GO:0008270">
    <property type="term" value="F:zinc ion binding"/>
    <property type="evidence" value="ECO:0007669"/>
    <property type="project" value="UniProtKB-KW"/>
</dbReference>
<sequence length="918" mass="102393">EESSDSDGETEPARCFLRRLSTKKEIERLTSIKEGYLHKQNSSFQRLVKRYFKLHAGSLYYSTDNKSTIFNQIALIDTTIAECSLKNINHSFQVITPSRNLIICADSRREMEEWMGAIRSAVARDISPPALNMTLQRHNWCVLPTIRPTFCNVCGESLQSVSRSGVTLHGLACEVCKYRTHKRCAIKSHPTCKWSTLASMEHSIVEDAEGNLLMPHQWQMGNFPANSKCLVCKKSCGSMLRLQDLSCLWCQATVHSGCQHKTPTCNLGPAHVSILPPTSITMMDEGGFWRAQKPSDSSPLLVFLNSKSGDSQGVKMLRRFKQLLNPAQVFDLMNGGPRTGLRLFQNFQTFRVLVCGGDGSMGWVLNEIDKLGLHGQCQLGILPLGTGNDLSRVLGWGASFDDDTQLSLMLERLERAQIQMFDRFVQCVCNLSLSVSCSATKPTPDIQEAFQLIEPIVAFEDTAADHLSRILHSQSHNVVISSAMVLCSIVQEIVSKVASTIEVLEGGTTSDDSLAYKCMMLNDKMDALLKTLAKESSLEQGLIESKNCSKQQHHSDKQLDHSQPDQQTAYRSKEQLMCRANSLKKAIRNIVEVTERTVDEQNHQTICFNMENYKRSLMNKSPSSSPSPIPLTKPNVENLTFTSPTIRSSPGNIPTATSVATINDDSAQAATASQQNEVIYGDAGTTCTCGGGSHGGSKDLSFPLLNVPLLHSQPSRDDFYEKCVMNNYLGVGLDAKIALDFHNKREEQPHKCRSRTRNMMWYGVLGGKEILQRTHKNLDQRVRLECDGKLIPLPNLQGIVVLNIPSYMGGTNFWGGSKGDEFFLPPSIDDKILEVVAVFGSIQLGISRVINLQRHRIAQCHSVRITIIGDEKMPVQVDGEAWLQNPGVIWIQHKNRAQVLIRHRAFEETHKTWTERNK</sequence>
<dbReference type="PROSITE" id="PS00479">
    <property type="entry name" value="ZF_DAG_PE_1"/>
    <property type="match status" value="1"/>
</dbReference>
<name>T1EHR0_HELRO</name>
<comment type="catalytic activity">
    <reaction evidence="14">
        <text>a 1,2-diacyl-sn-glycerol + ATP = a 1,2-diacyl-sn-glycero-3-phosphate + ADP + H(+)</text>
        <dbReference type="Rhea" id="RHEA:10272"/>
        <dbReference type="ChEBI" id="CHEBI:15378"/>
        <dbReference type="ChEBI" id="CHEBI:17815"/>
        <dbReference type="ChEBI" id="CHEBI:30616"/>
        <dbReference type="ChEBI" id="CHEBI:58608"/>
        <dbReference type="ChEBI" id="CHEBI:456216"/>
        <dbReference type="EC" id="2.7.1.107"/>
    </reaction>
</comment>
<dbReference type="EMBL" id="AMQM01000741">
    <property type="status" value="NOT_ANNOTATED_CDS"/>
    <property type="molecule type" value="Genomic_DNA"/>
</dbReference>
<dbReference type="InterPro" id="IPR046349">
    <property type="entry name" value="C1-like_sf"/>
</dbReference>
<evidence type="ECO:0000256" key="14">
    <source>
        <dbReference type="RuleBase" id="RU361128"/>
    </source>
</evidence>
<dbReference type="RefSeq" id="XP_009019283.1">
    <property type="nucleotide sequence ID" value="XM_009021035.1"/>
</dbReference>
<evidence type="ECO:0000313" key="21">
    <source>
        <dbReference type="Proteomes" id="UP000015101"/>
    </source>
</evidence>
<dbReference type="PANTHER" id="PTHR11255:SF109">
    <property type="entry name" value="DIACYLGLYCEROL KINASE ETA"/>
    <property type="match status" value="1"/>
</dbReference>
<keyword evidence="6 14" id="KW-0808">Transferase</keyword>
<dbReference type="InterPro" id="IPR011993">
    <property type="entry name" value="PH-like_dom_sf"/>
</dbReference>
<dbReference type="EMBL" id="AMQM01000743">
    <property type="status" value="NOT_ANNOTATED_CDS"/>
    <property type="molecule type" value="Genomic_DNA"/>
</dbReference>
<dbReference type="FunFam" id="3.30.60.20:FF:000002">
    <property type="entry name" value="Diacylglycerol kinase"/>
    <property type="match status" value="1"/>
</dbReference>
<dbReference type="FunFam" id="2.30.29.30:FF:000313">
    <property type="entry name" value="Diacylglycerol kinase"/>
    <property type="match status" value="1"/>
</dbReference>
<dbReference type="EMBL" id="AMQM01000742">
    <property type="status" value="NOT_ANNOTATED_CDS"/>
    <property type="molecule type" value="Genomic_DNA"/>
</dbReference>
<dbReference type="Pfam" id="PF00130">
    <property type="entry name" value="C1_1"/>
    <property type="match status" value="2"/>
</dbReference>
<dbReference type="CDD" id="cd20852">
    <property type="entry name" value="C1_DGK_typeII_rpt2"/>
    <property type="match status" value="1"/>
</dbReference>
<dbReference type="EC" id="2.7.1.107" evidence="14"/>
<dbReference type="Gene3D" id="2.60.200.40">
    <property type="match status" value="1"/>
</dbReference>
<evidence type="ECO:0000256" key="5">
    <source>
        <dbReference type="ARBA" id="ARBA00022553"/>
    </source>
</evidence>
<evidence type="ECO:0000256" key="9">
    <source>
        <dbReference type="ARBA" id="ARBA00022741"/>
    </source>
</evidence>
<dbReference type="eggNOG" id="KOG1170">
    <property type="taxonomic scope" value="Eukaryota"/>
</dbReference>
<dbReference type="FunCoup" id="T1EHR0">
    <property type="interactions" value="229"/>
</dbReference>
<feature type="domain" description="Phorbol-ester/DAG-type" evidence="17">
    <location>
        <begin position="215"/>
        <end position="265"/>
    </location>
</feature>
<dbReference type="AlphaFoldDB" id="T1EHR0"/>
<keyword evidence="21" id="KW-1185">Reference proteome</keyword>
<dbReference type="Pfam" id="PF00781">
    <property type="entry name" value="DAGK_cat"/>
    <property type="match status" value="1"/>
</dbReference>
<dbReference type="Gene3D" id="3.40.50.10330">
    <property type="entry name" value="Probable inorganic polyphosphate/atp-NAD kinase, domain 1"/>
    <property type="match status" value="1"/>
</dbReference>
<evidence type="ECO:0000313" key="19">
    <source>
        <dbReference type="EMBL" id="ESO01875.1"/>
    </source>
</evidence>
<feature type="domain" description="PH" evidence="16">
    <location>
        <begin position="30"/>
        <end position="123"/>
    </location>
</feature>
<dbReference type="KEGG" id="hro:HELRODRAFT_128981"/>
<gene>
    <name evidence="20" type="primary">20196110</name>
    <name evidence="19" type="ORF">HELRODRAFT_128981</name>
</gene>
<evidence type="ECO:0000256" key="2">
    <source>
        <dbReference type="ARBA" id="ARBA00004496"/>
    </source>
</evidence>
<dbReference type="SUPFAM" id="SSF57889">
    <property type="entry name" value="Cysteine-rich domain"/>
    <property type="match status" value="2"/>
</dbReference>
<evidence type="ECO:0000256" key="15">
    <source>
        <dbReference type="SAM" id="MobiDB-lite"/>
    </source>
</evidence>
<dbReference type="GO" id="GO:0005886">
    <property type="term" value="C:plasma membrane"/>
    <property type="evidence" value="ECO:0000318"/>
    <property type="project" value="GO_Central"/>
</dbReference>
<feature type="domain" description="DAGKc" evidence="18">
    <location>
        <begin position="295"/>
        <end position="430"/>
    </location>
</feature>
<keyword evidence="4" id="KW-0963">Cytoplasm</keyword>
<reference evidence="21" key="1">
    <citation type="submission" date="2012-12" db="EMBL/GenBank/DDBJ databases">
        <authorList>
            <person name="Hellsten U."/>
            <person name="Grimwood J."/>
            <person name="Chapman J.A."/>
            <person name="Shapiro H."/>
            <person name="Aerts A."/>
            <person name="Otillar R.P."/>
            <person name="Terry A.Y."/>
            <person name="Boore J.L."/>
            <person name="Simakov O."/>
            <person name="Marletaz F."/>
            <person name="Cho S.-J."/>
            <person name="Edsinger-Gonzales E."/>
            <person name="Havlak P."/>
            <person name="Kuo D.-H."/>
            <person name="Larsson T."/>
            <person name="Lv J."/>
            <person name="Arendt D."/>
            <person name="Savage R."/>
            <person name="Osoegawa K."/>
            <person name="de Jong P."/>
            <person name="Lindberg D.R."/>
            <person name="Seaver E.C."/>
            <person name="Weisblat D.A."/>
            <person name="Putnam N.H."/>
            <person name="Grigoriev I.V."/>
            <person name="Rokhsar D.S."/>
        </authorList>
    </citation>
    <scope>NUCLEOTIDE SEQUENCE</scope>
</reference>
<evidence type="ECO:0000256" key="4">
    <source>
        <dbReference type="ARBA" id="ARBA00022490"/>
    </source>
</evidence>
<keyword evidence="7" id="KW-0479">Metal-binding</keyword>
<dbReference type="SMART" id="SM00233">
    <property type="entry name" value="PH"/>
    <property type="match status" value="1"/>
</dbReference>
<dbReference type="InterPro" id="IPR001206">
    <property type="entry name" value="Diacylglycerol_kinase_cat_dom"/>
</dbReference>
<dbReference type="GO" id="GO:0004143">
    <property type="term" value="F:ATP-dependent diacylglycerol kinase activity"/>
    <property type="evidence" value="ECO:0000318"/>
    <property type="project" value="GO_Central"/>
</dbReference>
<reference evidence="19 21" key="2">
    <citation type="journal article" date="2013" name="Nature">
        <title>Insights into bilaterian evolution from three spiralian genomes.</title>
        <authorList>
            <person name="Simakov O."/>
            <person name="Marletaz F."/>
            <person name="Cho S.J."/>
            <person name="Edsinger-Gonzales E."/>
            <person name="Havlak P."/>
            <person name="Hellsten U."/>
            <person name="Kuo D.H."/>
            <person name="Larsson T."/>
            <person name="Lv J."/>
            <person name="Arendt D."/>
            <person name="Savage R."/>
            <person name="Osoegawa K."/>
            <person name="de Jong P."/>
            <person name="Grimwood J."/>
            <person name="Chapman J.A."/>
            <person name="Shapiro H."/>
            <person name="Aerts A."/>
            <person name="Otillar R.P."/>
            <person name="Terry A.Y."/>
            <person name="Boore J.L."/>
            <person name="Grigoriev I.V."/>
            <person name="Lindberg D.R."/>
            <person name="Seaver E.C."/>
            <person name="Weisblat D.A."/>
            <person name="Putnam N.H."/>
            <person name="Rokhsar D.S."/>
        </authorList>
    </citation>
    <scope>NUCLEOTIDE SEQUENCE</scope>
</reference>
<dbReference type="GO" id="GO:0005524">
    <property type="term" value="F:ATP binding"/>
    <property type="evidence" value="ECO:0007669"/>
    <property type="project" value="UniProtKB-KW"/>
</dbReference>
<dbReference type="EMBL" id="KB096742">
    <property type="protein sequence ID" value="ESO01875.1"/>
    <property type="molecule type" value="Genomic_DNA"/>
</dbReference>
<dbReference type="InterPro" id="IPR017438">
    <property type="entry name" value="ATP-NAD_kinase_N"/>
</dbReference>
<dbReference type="OrthoDB" id="196165at2759"/>
<dbReference type="InterPro" id="IPR002219">
    <property type="entry name" value="PKC_DAG/PE"/>
</dbReference>
<dbReference type="SUPFAM" id="SSF111331">
    <property type="entry name" value="NAD kinase/diacylglycerol kinase-like"/>
    <property type="match status" value="1"/>
</dbReference>
<dbReference type="FunFam" id="3.40.50.10330:FF:000001">
    <property type="entry name" value="Diacylglycerol kinase"/>
    <property type="match status" value="1"/>
</dbReference>
<evidence type="ECO:0000256" key="10">
    <source>
        <dbReference type="ARBA" id="ARBA00022771"/>
    </source>
</evidence>
<keyword evidence="13 14" id="KW-0067">ATP-binding</keyword>
<dbReference type="SMART" id="SM00109">
    <property type="entry name" value="C1"/>
    <property type="match status" value="2"/>
</dbReference>
<evidence type="ECO:0000256" key="3">
    <source>
        <dbReference type="ARBA" id="ARBA00009280"/>
    </source>
</evidence>
<dbReference type="InterPro" id="IPR037607">
    <property type="entry name" value="DGK"/>
</dbReference>
<evidence type="ECO:0000259" key="17">
    <source>
        <dbReference type="PROSITE" id="PS50081"/>
    </source>
</evidence>
<dbReference type="GO" id="GO:0006654">
    <property type="term" value="P:phosphatidic acid biosynthetic process"/>
    <property type="evidence" value="ECO:0000318"/>
    <property type="project" value="GO_Central"/>
</dbReference>
<dbReference type="PROSITE" id="PS50146">
    <property type="entry name" value="DAGK"/>
    <property type="match status" value="1"/>
</dbReference>
<evidence type="ECO:0000259" key="16">
    <source>
        <dbReference type="PROSITE" id="PS50003"/>
    </source>
</evidence>
<protein>
    <recommendedName>
        <fullName evidence="14">Diacylglycerol kinase</fullName>
        <shortName evidence="14">DAG kinase</shortName>
        <ecNumber evidence="14">2.7.1.107</ecNumber>
    </recommendedName>
</protein>
<feature type="region of interest" description="Disordered" evidence="15">
    <location>
        <begin position="545"/>
        <end position="569"/>
    </location>
</feature>
<dbReference type="GeneID" id="20196110"/>
<dbReference type="SMART" id="SM00045">
    <property type="entry name" value="DAGKa"/>
    <property type="match status" value="1"/>
</dbReference>
<evidence type="ECO:0000313" key="20">
    <source>
        <dbReference type="EnsemblMetazoa" id="HelroP128981"/>
    </source>
</evidence>
<feature type="domain" description="Phorbol-ester/DAG-type" evidence="17">
    <location>
        <begin position="137"/>
        <end position="192"/>
    </location>
</feature>
<dbReference type="STRING" id="6412.T1EHR0"/>
<evidence type="ECO:0000256" key="12">
    <source>
        <dbReference type="ARBA" id="ARBA00022833"/>
    </source>
</evidence>
<evidence type="ECO:0000256" key="1">
    <source>
        <dbReference type="ARBA" id="ARBA00002064"/>
    </source>
</evidence>
<comment type="subcellular location">
    <subcellularLocation>
        <location evidence="2">Cytoplasm</location>
    </subcellularLocation>
</comment>
<dbReference type="PROSITE" id="PS50003">
    <property type="entry name" value="PH_DOMAIN"/>
    <property type="match status" value="1"/>
</dbReference>
<keyword evidence="10" id="KW-0863">Zinc-finger</keyword>
<dbReference type="GO" id="GO:0046339">
    <property type="term" value="P:diacylglycerol metabolic process"/>
    <property type="evidence" value="ECO:0000318"/>
    <property type="project" value="GO_Central"/>
</dbReference>
<dbReference type="SUPFAM" id="SSF50729">
    <property type="entry name" value="PH domain-like"/>
    <property type="match status" value="1"/>
</dbReference>
<evidence type="ECO:0000256" key="6">
    <source>
        <dbReference type="ARBA" id="ARBA00022679"/>
    </source>
</evidence>
<proteinExistence type="inferred from homology"/>
<dbReference type="GO" id="GO:0035556">
    <property type="term" value="P:intracellular signal transduction"/>
    <property type="evidence" value="ECO:0000318"/>
    <property type="project" value="GO_Central"/>
</dbReference>
<evidence type="ECO:0000256" key="7">
    <source>
        <dbReference type="ARBA" id="ARBA00022723"/>
    </source>
</evidence>
<dbReference type="EnsemblMetazoa" id="HelroT128981">
    <property type="protein sequence ID" value="HelroP128981"/>
    <property type="gene ID" value="HelroG128981"/>
</dbReference>
<dbReference type="Proteomes" id="UP000015101">
    <property type="component" value="Unassembled WGS sequence"/>
</dbReference>
<keyword evidence="5" id="KW-0597">Phosphoprotein</keyword>
<dbReference type="InterPro" id="IPR000756">
    <property type="entry name" value="Diacylglycerol_kin_accessory"/>
</dbReference>
<dbReference type="CDD" id="cd20800">
    <property type="entry name" value="C1_DGK_typeII_rpt1"/>
    <property type="match status" value="1"/>
</dbReference>
<dbReference type="OMA" id="KLADWRC"/>
<dbReference type="CTD" id="20196110"/>
<dbReference type="PROSITE" id="PS50081">
    <property type="entry name" value="ZF_DAG_PE_2"/>
    <property type="match status" value="2"/>
</dbReference>
<dbReference type="PANTHER" id="PTHR11255">
    <property type="entry name" value="DIACYLGLYCEROL KINASE"/>
    <property type="match status" value="1"/>
</dbReference>